<reference evidence="1 2" key="1">
    <citation type="submission" date="2020-11" db="EMBL/GenBank/DDBJ databases">
        <title>Treponema Peruensis nv. sp., first commensal Treponema isolated from human feces.</title>
        <authorList>
            <person name="Belkhou C."/>
            <person name="Raes J."/>
        </authorList>
    </citation>
    <scope>NUCLEOTIDE SEQUENCE [LARGE SCALE GENOMIC DNA]</scope>
    <source>
        <strain evidence="1 2">RCC2812</strain>
    </source>
</reference>
<evidence type="ECO:0000313" key="2">
    <source>
        <dbReference type="Proteomes" id="UP000595224"/>
    </source>
</evidence>
<dbReference type="RefSeq" id="WP_198442444.1">
    <property type="nucleotide sequence ID" value="NZ_CBCSHE010000020.1"/>
</dbReference>
<protein>
    <submittedName>
        <fullName evidence="1">DUF2442 domain-containing protein</fullName>
    </submittedName>
</protein>
<dbReference type="AlphaFoldDB" id="A0A7T3RCT2"/>
<dbReference type="InterPro" id="IPR036782">
    <property type="entry name" value="NE0471-like_N"/>
</dbReference>
<dbReference type="KEGG" id="tper:IWA51_10920"/>
<keyword evidence="2" id="KW-1185">Reference proteome</keyword>
<dbReference type="Pfam" id="PF10387">
    <property type="entry name" value="DUF2442"/>
    <property type="match status" value="1"/>
</dbReference>
<sequence>MYIKDGICYAGELVPEIEVASIKILDDGMMLVDFSTGETRLFDVTSLLDKGSAFAPLASEENRRTAKVTHGFVSWLDGEIDIAPETLYSESYKYTKEVYAQEF</sequence>
<organism evidence="1 2">
    <name type="scientific">Treponema peruense</name>
    <dbReference type="NCBI Taxonomy" id="2787628"/>
    <lineage>
        <taxon>Bacteria</taxon>
        <taxon>Pseudomonadati</taxon>
        <taxon>Spirochaetota</taxon>
        <taxon>Spirochaetia</taxon>
        <taxon>Spirochaetales</taxon>
        <taxon>Treponemataceae</taxon>
        <taxon>Treponema</taxon>
    </lineage>
</organism>
<dbReference type="EMBL" id="CP064936">
    <property type="protein sequence ID" value="QQA00753.1"/>
    <property type="molecule type" value="Genomic_DNA"/>
</dbReference>
<dbReference type="Gene3D" id="3.30.2020.10">
    <property type="entry name" value="NE0471-like N-terminal domain"/>
    <property type="match status" value="1"/>
</dbReference>
<evidence type="ECO:0000313" key="1">
    <source>
        <dbReference type="EMBL" id="QQA00753.1"/>
    </source>
</evidence>
<dbReference type="SUPFAM" id="SSF143880">
    <property type="entry name" value="NE0471 N-terminal domain-like"/>
    <property type="match status" value="1"/>
</dbReference>
<name>A0A7T3RCT2_9SPIR</name>
<gene>
    <name evidence="1" type="ORF">IWA51_10920</name>
</gene>
<proteinExistence type="predicted"/>
<dbReference type="Proteomes" id="UP000595224">
    <property type="component" value="Chromosome"/>
</dbReference>
<accession>A0A7T3RCT2</accession>
<dbReference type="InterPro" id="IPR018841">
    <property type="entry name" value="DUF2442"/>
</dbReference>